<dbReference type="Gene3D" id="3.40.190.10">
    <property type="entry name" value="Periplasmic binding protein-like II"/>
    <property type="match status" value="2"/>
</dbReference>
<dbReference type="PANTHER" id="PTHR43649:SF31">
    <property type="entry name" value="SN-GLYCEROL-3-PHOSPHATE-BINDING PERIPLASMIC PROTEIN UGPB"/>
    <property type="match status" value="1"/>
</dbReference>
<evidence type="ECO:0000256" key="6">
    <source>
        <dbReference type="SAM" id="SignalP"/>
    </source>
</evidence>
<dbReference type="Proteomes" id="UP000651482">
    <property type="component" value="Unassembled WGS sequence"/>
</dbReference>
<evidence type="ECO:0000313" key="8">
    <source>
        <dbReference type="Proteomes" id="UP000651482"/>
    </source>
</evidence>
<dbReference type="EMBL" id="JACRSN010000002">
    <property type="protein sequence ID" value="MBC8532749.1"/>
    <property type="molecule type" value="Genomic_DNA"/>
</dbReference>
<evidence type="ECO:0000256" key="2">
    <source>
        <dbReference type="ARBA" id="ARBA00008520"/>
    </source>
</evidence>
<protein>
    <submittedName>
        <fullName evidence="7">Extracellular solute-binding protein</fullName>
    </submittedName>
</protein>
<evidence type="ECO:0000313" key="7">
    <source>
        <dbReference type="EMBL" id="MBC8532749.1"/>
    </source>
</evidence>
<evidence type="ECO:0000256" key="3">
    <source>
        <dbReference type="ARBA" id="ARBA00022448"/>
    </source>
</evidence>
<keyword evidence="4 6" id="KW-0732">Signal</keyword>
<evidence type="ECO:0000256" key="1">
    <source>
        <dbReference type="ARBA" id="ARBA00004196"/>
    </source>
</evidence>
<evidence type="ECO:0000256" key="4">
    <source>
        <dbReference type="ARBA" id="ARBA00022729"/>
    </source>
</evidence>
<dbReference type="RefSeq" id="WP_249317967.1">
    <property type="nucleotide sequence ID" value="NZ_JACRSN010000002.1"/>
</dbReference>
<dbReference type="InterPro" id="IPR050490">
    <property type="entry name" value="Bact_solute-bd_prot1"/>
</dbReference>
<proteinExistence type="inferred from homology"/>
<comment type="subcellular location">
    <subcellularLocation>
        <location evidence="1">Cell envelope</location>
    </subcellularLocation>
</comment>
<dbReference type="Pfam" id="PF01547">
    <property type="entry name" value="SBP_bac_1"/>
    <property type="match status" value="1"/>
</dbReference>
<keyword evidence="8" id="KW-1185">Reference proteome</keyword>
<dbReference type="SUPFAM" id="SSF53850">
    <property type="entry name" value="Periplasmic binding protein-like II"/>
    <property type="match status" value="1"/>
</dbReference>
<feature type="signal peptide" evidence="6">
    <location>
        <begin position="1"/>
        <end position="23"/>
    </location>
</feature>
<comment type="caution">
    <text evidence="7">The sequence shown here is derived from an EMBL/GenBank/DDBJ whole genome shotgun (WGS) entry which is preliminary data.</text>
</comment>
<feature type="region of interest" description="Disordered" evidence="5">
    <location>
        <begin position="24"/>
        <end position="57"/>
    </location>
</feature>
<sequence>MKAKKALALLLAVALIFTLAACAGSSTPSSEPSSSSADSTSENSSESSGSVQEGGQEKHWDIYTVRSEDLPSFKAFTYVLEKYKEEVNPNVSWTQNYIADRPTYLQKIKTLIAADDAPDMFDEDPDPYTTQLYKEGVLKDLTQFAEENNLADHFYAGAFDWCKFSNGVLMGLPSQNTIEMFWYNTKYFEDAGVEPPEYLEDLPQVLEKLQKAGYTPMSISGAESWTMLRVLEWTTFRLEGNQYLLDCARGIRKYSEEPGLRAAKFLYELGNYFHPNFGSADLAEAQELFTTGQTAVYYIGSWEMAAMLDDNLSDDMKGCIDYFTMPEMRDGKTSANQINVAGGTPMCFSDKKWDSETEQLVLYYAEHFGEYQSQYEFSCCTGYENPVGTTEHSQYLIDKIADDMAHTEGVIRLYDLEFDPTTNTNNGPNAVALALHEITPEEFCQRVDDSVAQNAADWFDDAAEELLAKGND</sequence>
<name>A0A926D7F3_9FIRM</name>
<comment type="similarity">
    <text evidence="2">Belongs to the bacterial solute-binding protein 1 family.</text>
</comment>
<dbReference type="InterPro" id="IPR006059">
    <property type="entry name" value="SBP"/>
</dbReference>
<dbReference type="GO" id="GO:0030313">
    <property type="term" value="C:cell envelope"/>
    <property type="evidence" value="ECO:0007669"/>
    <property type="project" value="UniProtKB-SubCell"/>
</dbReference>
<reference evidence="7" key="1">
    <citation type="submission" date="2020-08" db="EMBL/GenBank/DDBJ databases">
        <title>Genome public.</title>
        <authorList>
            <person name="Liu C."/>
            <person name="Sun Q."/>
        </authorList>
    </citation>
    <scope>NUCLEOTIDE SEQUENCE</scope>
    <source>
        <strain evidence="7">NSJ-40</strain>
    </source>
</reference>
<feature type="compositionally biased region" description="Low complexity" evidence="5">
    <location>
        <begin position="24"/>
        <end position="50"/>
    </location>
</feature>
<evidence type="ECO:0000256" key="5">
    <source>
        <dbReference type="SAM" id="MobiDB-lite"/>
    </source>
</evidence>
<accession>A0A926D7F3</accession>
<keyword evidence="3" id="KW-0813">Transport</keyword>
<dbReference type="AlphaFoldDB" id="A0A926D7F3"/>
<gene>
    <name evidence="7" type="ORF">IAG03_01765</name>
</gene>
<feature type="chain" id="PRO_5038909611" evidence="6">
    <location>
        <begin position="24"/>
        <end position="472"/>
    </location>
</feature>
<dbReference type="PROSITE" id="PS51257">
    <property type="entry name" value="PROKAR_LIPOPROTEIN"/>
    <property type="match status" value="1"/>
</dbReference>
<organism evidence="7 8">
    <name type="scientific">Yeguia hominis</name>
    <dbReference type="NCBI Taxonomy" id="2763662"/>
    <lineage>
        <taxon>Bacteria</taxon>
        <taxon>Bacillati</taxon>
        <taxon>Bacillota</taxon>
        <taxon>Clostridia</taxon>
        <taxon>Eubacteriales</taxon>
        <taxon>Yeguiaceae</taxon>
        <taxon>Yeguia</taxon>
    </lineage>
</organism>
<dbReference type="PANTHER" id="PTHR43649">
    <property type="entry name" value="ARABINOSE-BINDING PROTEIN-RELATED"/>
    <property type="match status" value="1"/>
</dbReference>